<evidence type="ECO:0000256" key="1">
    <source>
        <dbReference type="SAM" id="MobiDB-lite"/>
    </source>
</evidence>
<dbReference type="VEuPathDB" id="FungiDB:ASPFODRAFT_71522"/>
<reference evidence="3" key="1">
    <citation type="journal article" date="2017" name="Genome Biol.">
        <title>Comparative genomics reveals high biological diversity and specific adaptations in the industrially and medically important fungal genus Aspergillus.</title>
        <authorList>
            <person name="de Vries R.P."/>
            <person name="Riley R."/>
            <person name="Wiebenga A."/>
            <person name="Aguilar-Osorio G."/>
            <person name="Amillis S."/>
            <person name="Uchima C.A."/>
            <person name="Anderluh G."/>
            <person name="Asadollahi M."/>
            <person name="Askin M."/>
            <person name="Barry K."/>
            <person name="Battaglia E."/>
            <person name="Bayram O."/>
            <person name="Benocci T."/>
            <person name="Braus-Stromeyer S.A."/>
            <person name="Caldana C."/>
            <person name="Canovas D."/>
            <person name="Cerqueira G.C."/>
            <person name="Chen F."/>
            <person name="Chen W."/>
            <person name="Choi C."/>
            <person name="Clum A."/>
            <person name="Dos Santos R.A."/>
            <person name="Damasio A.R."/>
            <person name="Diallinas G."/>
            <person name="Emri T."/>
            <person name="Fekete E."/>
            <person name="Flipphi M."/>
            <person name="Freyberg S."/>
            <person name="Gallo A."/>
            <person name="Gournas C."/>
            <person name="Habgood R."/>
            <person name="Hainaut M."/>
            <person name="Harispe M.L."/>
            <person name="Henrissat B."/>
            <person name="Hilden K.S."/>
            <person name="Hope R."/>
            <person name="Hossain A."/>
            <person name="Karabika E."/>
            <person name="Karaffa L."/>
            <person name="Karanyi Z."/>
            <person name="Krasevec N."/>
            <person name="Kuo A."/>
            <person name="Kusch H."/>
            <person name="LaButti K."/>
            <person name="Lagendijk E.L."/>
            <person name="Lapidus A."/>
            <person name="Levasseur A."/>
            <person name="Lindquist E."/>
            <person name="Lipzen A."/>
            <person name="Logrieco A.F."/>
            <person name="MacCabe A."/>
            <person name="Maekelae M.R."/>
            <person name="Malavazi I."/>
            <person name="Melin P."/>
            <person name="Meyer V."/>
            <person name="Mielnichuk N."/>
            <person name="Miskei M."/>
            <person name="Molnar A.P."/>
            <person name="Mule G."/>
            <person name="Ngan C.Y."/>
            <person name="Orejas M."/>
            <person name="Orosz E."/>
            <person name="Ouedraogo J.P."/>
            <person name="Overkamp K.M."/>
            <person name="Park H.-S."/>
            <person name="Perrone G."/>
            <person name="Piumi F."/>
            <person name="Punt P.J."/>
            <person name="Ram A.F."/>
            <person name="Ramon A."/>
            <person name="Rauscher S."/>
            <person name="Record E."/>
            <person name="Riano-Pachon D.M."/>
            <person name="Robert V."/>
            <person name="Roehrig J."/>
            <person name="Ruller R."/>
            <person name="Salamov A."/>
            <person name="Salih N.S."/>
            <person name="Samson R.A."/>
            <person name="Sandor E."/>
            <person name="Sanguinetti M."/>
            <person name="Schuetze T."/>
            <person name="Sepcic K."/>
            <person name="Shelest E."/>
            <person name="Sherlock G."/>
            <person name="Sophianopoulou V."/>
            <person name="Squina F.M."/>
            <person name="Sun H."/>
            <person name="Susca A."/>
            <person name="Todd R.B."/>
            <person name="Tsang A."/>
            <person name="Unkles S.E."/>
            <person name="van de Wiele N."/>
            <person name="van Rossen-Uffink D."/>
            <person name="Oliveira J.V."/>
            <person name="Vesth T.C."/>
            <person name="Visser J."/>
            <person name="Yu J.-H."/>
            <person name="Zhou M."/>
            <person name="Andersen M.R."/>
            <person name="Archer D.B."/>
            <person name="Baker S.E."/>
            <person name="Benoit I."/>
            <person name="Brakhage A.A."/>
            <person name="Braus G.H."/>
            <person name="Fischer R."/>
            <person name="Frisvad J.C."/>
            <person name="Goldman G.H."/>
            <person name="Houbraken J."/>
            <person name="Oakley B."/>
            <person name="Pocsi I."/>
            <person name="Scazzocchio C."/>
            <person name="Seiboth B."/>
            <person name="vanKuyk P.A."/>
            <person name="Wortman J."/>
            <person name="Dyer P.S."/>
            <person name="Grigoriev I.V."/>
        </authorList>
    </citation>
    <scope>NUCLEOTIDE SEQUENCE [LARGE SCALE GENOMIC DNA]</scope>
    <source>
        <strain evidence="3">CBS 106.47</strain>
    </source>
</reference>
<feature type="region of interest" description="Disordered" evidence="1">
    <location>
        <begin position="149"/>
        <end position="181"/>
    </location>
</feature>
<gene>
    <name evidence="2" type="ORF">ASPFODRAFT_71522</name>
</gene>
<sequence>MLSRSMTDREETESTPLTEVTEIMPAPSTSMSLTYNLPDSASLALTESYPPRTYRGFNDLNQAIMAVWDRLRQRDADQFLSFKHISPSSFLYVENNRNWLHKPVRLTYYPDIQTMIVKVPLPPHEKAHQLISRKTLSILDNMGIDWDQQLPTGSATHTAPSRSQKQGDFSSRNSTLRPNEDSDWSPHWIIEAGLSESLRRLRQDINWWIGNSGGQVLLALLVRVDRAAKKITIEKYFPQIRQRPSTRAQTVAGVFYVKRLVTTTVIDMRTTPPYVQGGPLVLDFDRLVGRPAVAPETNVIFDNARLVQMGHFVFMGIP</sequence>
<dbReference type="EMBL" id="KV878242">
    <property type="protein sequence ID" value="OJZ85748.1"/>
    <property type="molecule type" value="Genomic_DNA"/>
</dbReference>
<accession>A0A1M3TG53</accession>
<dbReference type="Proteomes" id="UP000184063">
    <property type="component" value="Unassembled WGS sequence"/>
</dbReference>
<name>A0A1M3TG53_ASPLC</name>
<proteinExistence type="predicted"/>
<protein>
    <submittedName>
        <fullName evidence="2">Uncharacterized protein</fullName>
    </submittedName>
</protein>
<organism evidence="2 3">
    <name type="scientific">Aspergillus luchuensis (strain CBS 106.47)</name>
    <dbReference type="NCBI Taxonomy" id="1137211"/>
    <lineage>
        <taxon>Eukaryota</taxon>
        <taxon>Fungi</taxon>
        <taxon>Dikarya</taxon>
        <taxon>Ascomycota</taxon>
        <taxon>Pezizomycotina</taxon>
        <taxon>Eurotiomycetes</taxon>
        <taxon>Eurotiomycetidae</taxon>
        <taxon>Eurotiales</taxon>
        <taxon>Aspergillaceae</taxon>
        <taxon>Aspergillus</taxon>
        <taxon>Aspergillus subgen. Circumdati</taxon>
    </lineage>
</organism>
<evidence type="ECO:0000313" key="3">
    <source>
        <dbReference type="Proteomes" id="UP000184063"/>
    </source>
</evidence>
<dbReference type="OrthoDB" id="76567at2759"/>
<feature type="compositionally biased region" description="Polar residues" evidence="1">
    <location>
        <begin position="149"/>
        <end position="177"/>
    </location>
</feature>
<evidence type="ECO:0000313" key="2">
    <source>
        <dbReference type="EMBL" id="OJZ85748.1"/>
    </source>
</evidence>
<dbReference type="AlphaFoldDB" id="A0A1M3TG53"/>